<dbReference type="InterPro" id="IPR016032">
    <property type="entry name" value="Sig_transdc_resp-reg_C-effctor"/>
</dbReference>
<feature type="domain" description="HTH luxR-type" evidence="5">
    <location>
        <begin position="148"/>
        <end position="213"/>
    </location>
</feature>
<dbReference type="Pfam" id="PF00196">
    <property type="entry name" value="GerE"/>
    <property type="match status" value="1"/>
</dbReference>
<gene>
    <name evidence="7" type="ORF">LCGC14_1615830</name>
</gene>
<evidence type="ECO:0000256" key="3">
    <source>
        <dbReference type="ARBA" id="ARBA00023125"/>
    </source>
</evidence>
<dbReference type="InterPro" id="IPR039420">
    <property type="entry name" value="WalR-like"/>
</dbReference>
<keyword evidence="2" id="KW-0805">Transcription regulation</keyword>
<sequence length="217" mass="24305">MTKTKILIVDDHQIVIEGIKSALEKYQEFEIVGEGIDGRHAVELAKSLAPDIVIMDISMPNVNGIEATKQIQNFNNEMKVIIYTMYSDKELVIDLFKAGISAYVLKDDPLSDLILALQSVKGGGTYFSTMAPTILLKHMEELETATRPVDSFDSLSRREQEVFLLLAEGKGIKEIAHELFISPKTVESHKYHIMKKLEAASVVDLTKMAIRKNLIKV</sequence>
<dbReference type="GO" id="GO:0003677">
    <property type="term" value="F:DNA binding"/>
    <property type="evidence" value="ECO:0007669"/>
    <property type="project" value="UniProtKB-KW"/>
</dbReference>
<evidence type="ECO:0000256" key="1">
    <source>
        <dbReference type="ARBA" id="ARBA00022553"/>
    </source>
</evidence>
<dbReference type="PROSITE" id="PS50043">
    <property type="entry name" value="HTH_LUXR_2"/>
    <property type="match status" value="1"/>
</dbReference>
<dbReference type="PANTHER" id="PTHR43214:SF41">
    <property type="entry name" value="NITRATE_NITRITE RESPONSE REGULATOR PROTEIN NARP"/>
    <property type="match status" value="1"/>
</dbReference>
<dbReference type="EMBL" id="LAZR01013137">
    <property type="protein sequence ID" value="KKM23375.1"/>
    <property type="molecule type" value="Genomic_DNA"/>
</dbReference>
<organism evidence="7">
    <name type="scientific">marine sediment metagenome</name>
    <dbReference type="NCBI Taxonomy" id="412755"/>
    <lineage>
        <taxon>unclassified sequences</taxon>
        <taxon>metagenomes</taxon>
        <taxon>ecological metagenomes</taxon>
    </lineage>
</organism>
<dbReference type="Pfam" id="PF00072">
    <property type="entry name" value="Response_reg"/>
    <property type="match status" value="1"/>
</dbReference>
<keyword evidence="1" id="KW-0597">Phosphoprotein</keyword>
<evidence type="ECO:0000256" key="2">
    <source>
        <dbReference type="ARBA" id="ARBA00023015"/>
    </source>
</evidence>
<dbReference type="CDD" id="cd06170">
    <property type="entry name" value="LuxR_C_like"/>
    <property type="match status" value="1"/>
</dbReference>
<dbReference type="InterPro" id="IPR001789">
    <property type="entry name" value="Sig_transdc_resp-reg_receiver"/>
</dbReference>
<dbReference type="InterPro" id="IPR058245">
    <property type="entry name" value="NreC/VraR/RcsB-like_REC"/>
</dbReference>
<accession>A0A0F9L6X8</accession>
<comment type="caution">
    <text evidence="7">The sequence shown here is derived from an EMBL/GenBank/DDBJ whole genome shotgun (WGS) entry which is preliminary data.</text>
</comment>
<dbReference type="AlphaFoldDB" id="A0A0F9L6X8"/>
<name>A0A0F9L6X8_9ZZZZ</name>
<reference evidence="7" key="1">
    <citation type="journal article" date="2015" name="Nature">
        <title>Complex archaea that bridge the gap between prokaryotes and eukaryotes.</title>
        <authorList>
            <person name="Spang A."/>
            <person name="Saw J.H."/>
            <person name="Jorgensen S.L."/>
            <person name="Zaremba-Niedzwiedzka K."/>
            <person name="Martijn J."/>
            <person name="Lind A.E."/>
            <person name="van Eijk R."/>
            <person name="Schleper C."/>
            <person name="Guy L."/>
            <person name="Ettema T.J."/>
        </authorList>
    </citation>
    <scope>NUCLEOTIDE SEQUENCE</scope>
</reference>
<evidence type="ECO:0000259" key="6">
    <source>
        <dbReference type="PROSITE" id="PS50110"/>
    </source>
</evidence>
<dbReference type="PROSITE" id="PS50110">
    <property type="entry name" value="RESPONSE_REGULATORY"/>
    <property type="match status" value="1"/>
</dbReference>
<dbReference type="CDD" id="cd17535">
    <property type="entry name" value="REC_NarL-like"/>
    <property type="match status" value="1"/>
</dbReference>
<dbReference type="Gene3D" id="3.40.50.2300">
    <property type="match status" value="1"/>
</dbReference>
<dbReference type="GO" id="GO:0006355">
    <property type="term" value="P:regulation of DNA-templated transcription"/>
    <property type="evidence" value="ECO:0007669"/>
    <property type="project" value="InterPro"/>
</dbReference>
<proteinExistence type="predicted"/>
<feature type="domain" description="Response regulatory" evidence="6">
    <location>
        <begin position="5"/>
        <end position="121"/>
    </location>
</feature>
<dbReference type="SUPFAM" id="SSF46894">
    <property type="entry name" value="C-terminal effector domain of the bipartite response regulators"/>
    <property type="match status" value="1"/>
</dbReference>
<protein>
    <submittedName>
        <fullName evidence="7">Uncharacterized protein</fullName>
    </submittedName>
</protein>
<dbReference type="InterPro" id="IPR000792">
    <property type="entry name" value="Tscrpt_reg_LuxR_C"/>
</dbReference>
<evidence type="ECO:0000313" key="7">
    <source>
        <dbReference type="EMBL" id="KKM23375.1"/>
    </source>
</evidence>
<dbReference type="PRINTS" id="PR00038">
    <property type="entry name" value="HTHLUXR"/>
</dbReference>
<evidence type="ECO:0000256" key="4">
    <source>
        <dbReference type="ARBA" id="ARBA00023163"/>
    </source>
</evidence>
<dbReference type="SMART" id="SM00421">
    <property type="entry name" value="HTH_LUXR"/>
    <property type="match status" value="1"/>
</dbReference>
<keyword evidence="3" id="KW-0238">DNA-binding</keyword>
<keyword evidence="4" id="KW-0804">Transcription</keyword>
<dbReference type="SMART" id="SM00448">
    <property type="entry name" value="REC"/>
    <property type="match status" value="1"/>
</dbReference>
<dbReference type="PANTHER" id="PTHR43214">
    <property type="entry name" value="TWO-COMPONENT RESPONSE REGULATOR"/>
    <property type="match status" value="1"/>
</dbReference>
<dbReference type="InterPro" id="IPR011006">
    <property type="entry name" value="CheY-like_superfamily"/>
</dbReference>
<dbReference type="SUPFAM" id="SSF52172">
    <property type="entry name" value="CheY-like"/>
    <property type="match status" value="1"/>
</dbReference>
<dbReference type="GO" id="GO:0000160">
    <property type="term" value="P:phosphorelay signal transduction system"/>
    <property type="evidence" value="ECO:0007669"/>
    <property type="project" value="InterPro"/>
</dbReference>
<evidence type="ECO:0000259" key="5">
    <source>
        <dbReference type="PROSITE" id="PS50043"/>
    </source>
</evidence>